<sequence length="171" mass="18342">MPISSSLFGMLRRALGVGSLAIVLGALSACATEPDPNPAWTEEEAYAAAEETFRAYIGIADPTDDDSARPYVTGDLAELHEGESSDELKNMQVRGESVVLSFDATDFRTVGEHATVSGQACVDNSSIEVNLDGEEWYQPREDPVFGLEMEFASVDGGMLLSHLDETADDSC</sequence>
<organism evidence="2 3">
    <name type="scientific">Microbacterium faecale</name>
    <dbReference type="NCBI Taxonomy" id="1804630"/>
    <lineage>
        <taxon>Bacteria</taxon>
        <taxon>Bacillati</taxon>
        <taxon>Actinomycetota</taxon>
        <taxon>Actinomycetes</taxon>
        <taxon>Micrococcales</taxon>
        <taxon>Microbacteriaceae</taxon>
        <taxon>Microbacterium</taxon>
    </lineage>
</organism>
<name>A0A916YDW5_9MICO</name>
<keyword evidence="3" id="KW-1185">Reference proteome</keyword>
<reference evidence="2" key="1">
    <citation type="journal article" date="2014" name="Int. J. Syst. Evol. Microbiol.">
        <title>Complete genome sequence of Corynebacterium casei LMG S-19264T (=DSM 44701T), isolated from a smear-ripened cheese.</title>
        <authorList>
            <consortium name="US DOE Joint Genome Institute (JGI-PGF)"/>
            <person name="Walter F."/>
            <person name="Albersmeier A."/>
            <person name="Kalinowski J."/>
            <person name="Ruckert C."/>
        </authorList>
    </citation>
    <scope>NUCLEOTIDE SEQUENCE</scope>
    <source>
        <strain evidence="2">CGMCC 1.15152</strain>
    </source>
</reference>
<dbReference type="AlphaFoldDB" id="A0A916YDW5"/>
<evidence type="ECO:0000313" key="2">
    <source>
        <dbReference type="EMBL" id="GGD41329.1"/>
    </source>
</evidence>
<feature type="signal peptide" evidence="1">
    <location>
        <begin position="1"/>
        <end position="31"/>
    </location>
</feature>
<evidence type="ECO:0000256" key="1">
    <source>
        <dbReference type="SAM" id="SignalP"/>
    </source>
</evidence>
<dbReference type="Proteomes" id="UP000633205">
    <property type="component" value="Unassembled WGS sequence"/>
</dbReference>
<feature type="chain" id="PRO_5037135789" description="Lipoprotein" evidence="1">
    <location>
        <begin position="32"/>
        <end position="171"/>
    </location>
</feature>
<dbReference type="EMBL" id="BMHO01000001">
    <property type="protein sequence ID" value="GGD41329.1"/>
    <property type="molecule type" value="Genomic_DNA"/>
</dbReference>
<reference evidence="2" key="2">
    <citation type="submission" date="2020-09" db="EMBL/GenBank/DDBJ databases">
        <authorList>
            <person name="Sun Q."/>
            <person name="Zhou Y."/>
        </authorList>
    </citation>
    <scope>NUCLEOTIDE SEQUENCE</scope>
    <source>
        <strain evidence="2">CGMCC 1.15152</strain>
    </source>
</reference>
<gene>
    <name evidence="2" type="ORF">GCM10010915_22860</name>
</gene>
<comment type="caution">
    <text evidence="2">The sequence shown here is derived from an EMBL/GenBank/DDBJ whole genome shotgun (WGS) entry which is preliminary data.</text>
</comment>
<evidence type="ECO:0000313" key="3">
    <source>
        <dbReference type="Proteomes" id="UP000633205"/>
    </source>
</evidence>
<accession>A0A916YDW5</accession>
<proteinExistence type="predicted"/>
<keyword evidence="1" id="KW-0732">Signal</keyword>
<evidence type="ECO:0008006" key="4">
    <source>
        <dbReference type="Google" id="ProtNLM"/>
    </source>
</evidence>
<protein>
    <recommendedName>
        <fullName evidence="4">Lipoprotein</fullName>
    </recommendedName>
</protein>